<dbReference type="EMBL" id="KN124379">
    <property type="protein sequence ID" value="KFO21400.1"/>
    <property type="molecule type" value="Genomic_DNA"/>
</dbReference>
<keyword evidence="3" id="KW-1185">Reference proteome</keyword>
<organism evidence="2 3">
    <name type="scientific">Fukomys damarensis</name>
    <name type="common">Damaraland mole rat</name>
    <name type="synonym">Cryptomys damarensis</name>
    <dbReference type="NCBI Taxonomy" id="885580"/>
    <lineage>
        <taxon>Eukaryota</taxon>
        <taxon>Metazoa</taxon>
        <taxon>Chordata</taxon>
        <taxon>Craniata</taxon>
        <taxon>Vertebrata</taxon>
        <taxon>Euteleostomi</taxon>
        <taxon>Mammalia</taxon>
        <taxon>Eutheria</taxon>
        <taxon>Euarchontoglires</taxon>
        <taxon>Glires</taxon>
        <taxon>Rodentia</taxon>
        <taxon>Hystricomorpha</taxon>
        <taxon>Bathyergidae</taxon>
        <taxon>Fukomys</taxon>
    </lineage>
</organism>
<dbReference type="Proteomes" id="UP000028990">
    <property type="component" value="Unassembled WGS sequence"/>
</dbReference>
<sequence length="238" mass="25596">MPGDPRVPWRSGLGWGRQSEQVALDQRRKPEKTGAGGDGVEQSDSKPDAEVDRAMGSSGKALLASTGFCGICLEKLTLPHEQGSDADANMWARMCRAGSWWGRAPQCLPTVPGAACSLRTSSSSERISGMLIRLIPPHTSTADAGVIANIVGHRRWSSVFSLRVCRIPPHGCGEIVLLMFDDLRGHTSWRWGSTQASRAPRTARWLALGAGSSAAPQDVSLRGELRDPIFHPPSLLLP</sequence>
<name>A0A091CUP0_FUKDA</name>
<dbReference type="AlphaFoldDB" id="A0A091CUP0"/>
<gene>
    <name evidence="2" type="ORF">H920_17194</name>
</gene>
<proteinExistence type="predicted"/>
<feature type="region of interest" description="Disordered" evidence="1">
    <location>
        <begin position="1"/>
        <end position="54"/>
    </location>
</feature>
<reference evidence="2 3" key="1">
    <citation type="submission" date="2013-11" db="EMBL/GenBank/DDBJ databases">
        <title>The Damaraland mole rat (Fukomys damarensis) genome and evolution of African mole rats.</title>
        <authorList>
            <person name="Gladyshev V.N."/>
            <person name="Fang X."/>
        </authorList>
    </citation>
    <scope>NUCLEOTIDE SEQUENCE [LARGE SCALE GENOMIC DNA]</scope>
    <source>
        <tissue evidence="2">Liver</tissue>
    </source>
</reference>
<feature type="compositionally biased region" description="Basic and acidic residues" evidence="1">
    <location>
        <begin position="43"/>
        <end position="53"/>
    </location>
</feature>
<evidence type="ECO:0000256" key="1">
    <source>
        <dbReference type="SAM" id="MobiDB-lite"/>
    </source>
</evidence>
<evidence type="ECO:0000313" key="2">
    <source>
        <dbReference type="EMBL" id="KFO21400.1"/>
    </source>
</evidence>
<protein>
    <submittedName>
        <fullName evidence="2">Uncharacterized protein</fullName>
    </submittedName>
</protein>
<evidence type="ECO:0000313" key="3">
    <source>
        <dbReference type="Proteomes" id="UP000028990"/>
    </source>
</evidence>
<accession>A0A091CUP0</accession>